<protein>
    <submittedName>
        <fullName evidence="1">Uncharacterized protein</fullName>
    </submittedName>
</protein>
<reference evidence="1 2" key="1">
    <citation type="submission" date="2020-08" db="EMBL/GenBank/DDBJ databases">
        <title>Sequencing the genomes of 1000 actinobacteria strains.</title>
        <authorList>
            <person name="Klenk H.-P."/>
        </authorList>
    </citation>
    <scope>NUCLEOTIDE SEQUENCE [LARGE SCALE GENOMIC DNA]</scope>
    <source>
        <strain evidence="1 2">DSM 45886</strain>
    </source>
</reference>
<sequence>MSINYRLTLAGNIPLEQVAEFAAPTAVETSTLSGGRMLSADLSDQLGYAVSITAGSGGYYDAEDDNGEQWVWEPDPYVDVNFHMRKDMLAEKGTLNMIKAVGRVLAARPEDAALVLNGNWLMLTRVGGELRKHNVADWFDEEYVGILPD</sequence>
<dbReference type="Proteomes" id="UP000578819">
    <property type="component" value="Unassembled WGS sequence"/>
</dbReference>
<dbReference type="AlphaFoldDB" id="A0A7W7SW41"/>
<dbReference type="EMBL" id="JACHJW010000001">
    <property type="protein sequence ID" value="MBB4960750.1"/>
    <property type="molecule type" value="Genomic_DNA"/>
</dbReference>
<gene>
    <name evidence="1" type="ORF">FHR38_004483</name>
</gene>
<dbReference type="RefSeq" id="WP_184536480.1">
    <property type="nucleotide sequence ID" value="NZ_JACHJW010000001.1"/>
</dbReference>
<accession>A0A7W7SW41</accession>
<comment type="caution">
    <text evidence="1">The sequence shown here is derived from an EMBL/GenBank/DDBJ whole genome shotgun (WGS) entry which is preliminary data.</text>
</comment>
<evidence type="ECO:0000313" key="2">
    <source>
        <dbReference type="Proteomes" id="UP000578819"/>
    </source>
</evidence>
<dbReference type="InterPro" id="IPR049799">
    <property type="entry name" value="SitI3-like"/>
</dbReference>
<name>A0A7W7SW41_9ACTN</name>
<evidence type="ECO:0000313" key="1">
    <source>
        <dbReference type="EMBL" id="MBB4960750.1"/>
    </source>
</evidence>
<keyword evidence="2" id="KW-1185">Reference proteome</keyword>
<proteinExistence type="predicted"/>
<dbReference type="NCBIfam" id="NF040657">
    <property type="entry name" value="immun_SitI3"/>
    <property type="match status" value="1"/>
</dbReference>
<organism evidence="1 2">
    <name type="scientific">Micromonospora polyrhachis</name>
    <dbReference type="NCBI Taxonomy" id="1282883"/>
    <lineage>
        <taxon>Bacteria</taxon>
        <taxon>Bacillati</taxon>
        <taxon>Actinomycetota</taxon>
        <taxon>Actinomycetes</taxon>
        <taxon>Micromonosporales</taxon>
        <taxon>Micromonosporaceae</taxon>
        <taxon>Micromonospora</taxon>
    </lineage>
</organism>